<dbReference type="AlphaFoldDB" id="A0A5M8QN23"/>
<evidence type="ECO:0000259" key="1">
    <source>
        <dbReference type="Pfam" id="PF00462"/>
    </source>
</evidence>
<dbReference type="Pfam" id="PF00462">
    <property type="entry name" value="Glutaredoxin"/>
    <property type="match status" value="1"/>
</dbReference>
<dbReference type="CDD" id="cd02976">
    <property type="entry name" value="NrdH"/>
    <property type="match status" value="1"/>
</dbReference>
<reference evidence="2 3" key="1">
    <citation type="submission" date="2019-08" db="EMBL/GenBank/DDBJ databases">
        <title>Agrococcus lahaulensis sp. nov., isolated from a cold desert of the Indian Himalayas.</title>
        <authorList>
            <person name="Qu J.H."/>
        </authorList>
    </citation>
    <scope>NUCLEOTIDE SEQUENCE [LARGE SCALE GENOMIC DNA]</scope>
    <source>
        <strain evidence="2 3">NS18</strain>
    </source>
</reference>
<dbReference type="InterPro" id="IPR002109">
    <property type="entry name" value="Glutaredoxin"/>
</dbReference>
<dbReference type="RefSeq" id="WP_146355139.1">
    <property type="nucleotide sequence ID" value="NZ_VOIR01000011.1"/>
</dbReference>
<organism evidence="2 3">
    <name type="scientific">Agrococcus sediminis</name>
    <dbReference type="NCBI Taxonomy" id="2599924"/>
    <lineage>
        <taxon>Bacteria</taxon>
        <taxon>Bacillati</taxon>
        <taxon>Actinomycetota</taxon>
        <taxon>Actinomycetes</taxon>
        <taxon>Micrococcales</taxon>
        <taxon>Microbacteriaceae</taxon>
        <taxon>Agrococcus</taxon>
    </lineage>
</organism>
<dbReference type="EMBL" id="VOIR01000011">
    <property type="protein sequence ID" value="KAA6436410.1"/>
    <property type="molecule type" value="Genomic_DNA"/>
</dbReference>
<dbReference type="PROSITE" id="PS51354">
    <property type="entry name" value="GLUTAREDOXIN_2"/>
    <property type="match status" value="1"/>
</dbReference>
<evidence type="ECO:0000313" key="2">
    <source>
        <dbReference type="EMBL" id="KAA6436410.1"/>
    </source>
</evidence>
<keyword evidence="3" id="KW-1185">Reference proteome</keyword>
<dbReference type="SUPFAM" id="SSF52833">
    <property type="entry name" value="Thioredoxin-like"/>
    <property type="match status" value="1"/>
</dbReference>
<dbReference type="Gene3D" id="3.40.30.10">
    <property type="entry name" value="Glutaredoxin"/>
    <property type="match status" value="1"/>
</dbReference>
<name>A0A5M8QN23_9MICO</name>
<gene>
    <name evidence="2" type="ORF">FQ330_03125</name>
</gene>
<proteinExistence type="predicted"/>
<dbReference type="OrthoDB" id="8545217at2"/>
<dbReference type="Proteomes" id="UP000323221">
    <property type="component" value="Unassembled WGS sequence"/>
</dbReference>
<protein>
    <submittedName>
        <fullName evidence="2">Glutaredoxin family protein</fullName>
    </submittedName>
</protein>
<dbReference type="InterPro" id="IPR036249">
    <property type="entry name" value="Thioredoxin-like_sf"/>
</dbReference>
<sequence length="87" mass="9800">MSTEDRPVVWTRPGCPKCVQTKKAFVRQGIEPKEVLLDDEQRAKFYEQGLRTLPVVEWRGKRWEGFQLDLIRATATAAVAEASAPAA</sequence>
<comment type="caution">
    <text evidence="2">The sequence shown here is derived from an EMBL/GenBank/DDBJ whole genome shotgun (WGS) entry which is preliminary data.</text>
</comment>
<evidence type="ECO:0000313" key="3">
    <source>
        <dbReference type="Proteomes" id="UP000323221"/>
    </source>
</evidence>
<accession>A0A5M8QN23</accession>
<feature type="domain" description="Glutaredoxin" evidence="1">
    <location>
        <begin position="8"/>
        <end position="61"/>
    </location>
</feature>